<evidence type="ECO:0000256" key="2">
    <source>
        <dbReference type="ARBA" id="ARBA00022833"/>
    </source>
</evidence>
<dbReference type="PROSITE" id="PS50089">
    <property type="entry name" value="ZF_RING_2"/>
    <property type="match status" value="1"/>
</dbReference>
<accession>A0A2S2QY05</accession>
<evidence type="ECO:0000313" key="7">
    <source>
        <dbReference type="Proteomes" id="UP000694846"/>
    </source>
</evidence>
<feature type="domain" description="RING-type" evidence="4">
    <location>
        <begin position="4"/>
        <end position="47"/>
    </location>
</feature>
<dbReference type="Proteomes" id="UP000694846">
    <property type="component" value="Unplaced"/>
</dbReference>
<evidence type="ECO:0000259" key="5">
    <source>
        <dbReference type="PROSITE" id="PS50833"/>
    </source>
</evidence>
<sequence length="306" mass="34726">MFCCSVCSVMFNGVYPESVLTTLCGHLFHSECILQCLKKSHKCPFCTLHVEESQLIKLNFQIDTNWKDTAAALKTKANTSVINLDESLNETIKDLTLFGNISLIEIDEDESISGREFFAVNNQIENALQNTKTLLTTSLSSVKLSVTAHDLLLIFNDIIPNSIILKRELISELKIVKTAMDQGFTNLLIINTQSGNPVGLTFFDLLIHRKTFVALSSFECFKYSNTVGKIEVPQLVINYDRNLNESQEFVLTFFSTILPKQCDHKTYDSNTININYCNDCESMKFEFNFIGLKFCMVPQTNFNILR</sequence>
<dbReference type="InterPro" id="IPR001841">
    <property type="entry name" value="Znf_RING"/>
</dbReference>
<dbReference type="Gene3D" id="3.30.40.10">
    <property type="entry name" value="Zinc/RING finger domain, C3HC4 (zinc finger)"/>
    <property type="match status" value="1"/>
</dbReference>
<dbReference type="PROSITE" id="PS50833">
    <property type="entry name" value="BRIX"/>
    <property type="match status" value="1"/>
</dbReference>
<evidence type="ECO:0000256" key="3">
    <source>
        <dbReference type="PROSITE-ProRule" id="PRU00175"/>
    </source>
</evidence>
<evidence type="ECO:0000313" key="9">
    <source>
        <dbReference type="RefSeq" id="XP_025417026.1"/>
    </source>
</evidence>
<dbReference type="AlphaFoldDB" id="A0A2S2QY05"/>
<dbReference type="RefSeq" id="XP_025417027.1">
    <property type="nucleotide sequence ID" value="XM_025561242.1"/>
</dbReference>
<proteinExistence type="predicted"/>
<gene>
    <name evidence="8 9 10" type="primary">LOC112688172</name>
    <name evidence="6" type="ORF">g.25713</name>
</gene>
<dbReference type="Gene3D" id="3.40.50.10480">
    <property type="entry name" value="Probable brix-domain ribosomal biogenesis protein"/>
    <property type="match status" value="1"/>
</dbReference>
<dbReference type="SUPFAM" id="SSF57850">
    <property type="entry name" value="RING/U-box"/>
    <property type="match status" value="1"/>
</dbReference>
<dbReference type="SMART" id="SM00184">
    <property type="entry name" value="RING"/>
    <property type="match status" value="1"/>
</dbReference>
<dbReference type="RefSeq" id="XP_025417026.1">
    <property type="nucleotide sequence ID" value="XM_025561241.1"/>
</dbReference>
<evidence type="ECO:0000259" key="4">
    <source>
        <dbReference type="PROSITE" id="PS50089"/>
    </source>
</evidence>
<reference evidence="6" key="1">
    <citation type="submission" date="2018-04" db="EMBL/GenBank/DDBJ databases">
        <title>Transcriptome assembly of Sipha flava.</title>
        <authorList>
            <person name="Scully E.D."/>
            <person name="Geib S.M."/>
            <person name="Palmer N.A."/>
            <person name="Koch K."/>
            <person name="Bradshaw J."/>
            <person name="Heng-Moss T."/>
            <person name="Sarath G."/>
        </authorList>
    </citation>
    <scope>NUCLEOTIDE SEQUENCE</scope>
</reference>
<keyword evidence="1 3" id="KW-0863">Zinc-finger</keyword>
<dbReference type="EMBL" id="GGMS01013415">
    <property type="protein sequence ID" value="MBY82618.1"/>
    <property type="molecule type" value="Transcribed_RNA"/>
</dbReference>
<dbReference type="SUPFAM" id="SSF52954">
    <property type="entry name" value="Class II aaRS ABD-related"/>
    <property type="match status" value="1"/>
</dbReference>
<reference evidence="8 9" key="2">
    <citation type="submission" date="2025-04" db="UniProtKB">
        <authorList>
            <consortium name="RefSeq"/>
        </authorList>
    </citation>
    <scope>IDENTIFICATION</scope>
    <source>
        <tissue evidence="8 9">Whole body</tissue>
    </source>
</reference>
<protein>
    <submittedName>
        <fullName evidence="8 9">Uncharacterized protein LOC112688172</fullName>
    </submittedName>
</protein>
<dbReference type="OrthoDB" id="6105938at2759"/>
<name>A0A2S2QY05_9HEMI</name>
<evidence type="ECO:0000256" key="1">
    <source>
        <dbReference type="ARBA" id="ARBA00022771"/>
    </source>
</evidence>
<evidence type="ECO:0000313" key="10">
    <source>
        <dbReference type="RefSeq" id="XP_025417027.1"/>
    </source>
</evidence>
<dbReference type="GeneID" id="112688172"/>
<dbReference type="InterPro" id="IPR013083">
    <property type="entry name" value="Znf_RING/FYVE/PHD"/>
</dbReference>
<keyword evidence="7" id="KW-1185">Reference proteome</keyword>
<dbReference type="RefSeq" id="XP_025417025.1">
    <property type="nucleotide sequence ID" value="XM_025561240.1"/>
</dbReference>
<dbReference type="GO" id="GO:0006364">
    <property type="term" value="P:rRNA processing"/>
    <property type="evidence" value="ECO:0007669"/>
    <property type="project" value="InterPro"/>
</dbReference>
<dbReference type="GO" id="GO:0008270">
    <property type="term" value="F:zinc ion binding"/>
    <property type="evidence" value="ECO:0007669"/>
    <property type="project" value="UniProtKB-KW"/>
</dbReference>
<dbReference type="GO" id="GO:0019843">
    <property type="term" value="F:rRNA binding"/>
    <property type="evidence" value="ECO:0007669"/>
    <property type="project" value="InterPro"/>
</dbReference>
<keyword evidence="2" id="KW-0862">Zinc</keyword>
<dbReference type="Pfam" id="PF13639">
    <property type="entry name" value="zf-RING_2"/>
    <property type="match status" value="1"/>
</dbReference>
<dbReference type="InterPro" id="IPR007109">
    <property type="entry name" value="Brix"/>
</dbReference>
<evidence type="ECO:0000313" key="6">
    <source>
        <dbReference type="EMBL" id="MBY82618.1"/>
    </source>
</evidence>
<organism evidence="6">
    <name type="scientific">Sipha flava</name>
    <name type="common">yellow sugarcane aphid</name>
    <dbReference type="NCBI Taxonomy" id="143950"/>
    <lineage>
        <taxon>Eukaryota</taxon>
        <taxon>Metazoa</taxon>
        <taxon>Ecdysozoa</taxon>
        <taxon>Arthropoda</taxon>
        <taxon>Hexapoda</taxon>
        <taxon>Insecta</taxon>
        <taxon>Pterygota</taxon>
        <taxon>Neoptera</taxon>
        <taxon>Paraneoptera</taxon>
        <taxon>Hemiptera</taxon>
        <taxon>Sternorrhyncha</taxon>
        <taxon>Aphidomorpha</taxon>
        <taxon>Aphidoidea</taxon>
        <taxon>Aphididae</taxon>
        <taxon>Sipha</taxon>
    </lineage>
</organism>
<evidence type="ECO:0000313" key="8">
    <source>
        <dbReference type="RefSeq" id="XP_025417025.1"/>
    </source>
</evidence>
<feature type="domain" description="Brix" evidence="5">
    <location>
        <begin position="130"/>
        <end position="306"/>
    </location>
</feature>
<keyword evidence="1 3" id="KW-0479">Metal-binding</keyword>